<accession>A0A1M6NVH2</accession>
<dbReference type="EMBL" id="FRAR01000005">
    <property type="protein sequence ID" value="SHJ99638.1"/>
    <property type="molecule type" value="Genomic_DNA"/>
</dbReference>
<sequence>MGYKELQNLFKEIAQKAALDKDYRELCLKDSRAAIRLLAGQDAEILEHIVFLEEEGACPQEGPFFVLPPYIKKSWLLGQEKE</sequence>
<dbReference type="OrthoDB" id="29303at186807"/>
<evidence type="ECO:0000313" key="2">
    <source>
        <dbReference type="Proteomes" id="UP000183997"/>
    </source>
</evidence>
<dbReference type="SUPFAM" id="SSF56209">
    <property type="entry name" value="Nitrile hydratase alpha chain"/>
    <property type="match status" value="1"/>
</dbReference>
<protein>
    <submittedName>
        <fullName evidence="1">Uncharacterized protein</fullName>
    </submittedName>
</protein>
<gene>
    <name evidence="1" type="ORF">SAMN02745123_00281</name>
</gene>
<proteinExistence type="predicted"/>
<keyword evidence="2" id="KW-1185">Reference proteome</keyword>
<name>A0A1M6NVH2_9FIRM</name>
<dbReference type="GO" id="GO:0003824">
    <property type="term" value="F:catalytic activity"/>
    <property type="evidence" value="ECO:0007669"/>
    <property type="project" value="InterPro"/>
</dbReference>
<dbReference type="Proteomes" id="UP000183997">
    <property type="component" value="Unassembled WGS sequence"/>
</dbReference>
<dbReference type="AlphaFoldDB" id="A0A1M6NVH2"/>
<reference evidence="2" key="1">
    <citation type="submission" date="2016-11" db="EMBL/GenBank/DDBJ databases">
        <authorList>
            <person name="Varghese N."/>
            <person name="Submissions S."/>
        </authorList>
    </citation>
    <scope>NUCLEOTIDE SEQUENCE [LARGE SCALE GENOMIC DNA]</scope>
    <source>
        <strain evidence="2">DSM 10349</strain>
    </source>
</reference>
<dbReference type="RefSeq" id="WP_072910499.1">
    <property type="nucleotide sequence ID" value="NZ_FRAR01000005.1"/>
</dbReference>
<dbReference type="GO" id="GO:0046914">
    <property type="term" value="F:transition metal ion binding"/>
    <property type="evidence" value="ECO:0007669"/>
    <property type="project" value="InterPro"/>
</dbReference>
<organism evidence="1 2">
    <name type="scientific">Desulforamulus aeronauticus DSM 10349</name>
    <dbReference type="NCBI Taxonomy" id="1121421"/>
    <lineage>
        <taxon>Bacteria</taxon>
        <taxon>Bacillati</taxon>
        <taxon>Bacillota</taxon>
        <taxon>Clostridia</taxon>
        <taxon>Eubacteriales</taxon>
        <taxon>Peptococcaceae</taxon>
        <taxon>Desulforamulus</taxon>
    </lineage>
</organism>
<evidence type="ECO:0000313" key="1">
    <source>
        <dbReference type="EMBL" id="SHJ99638.1"/>
    </source>
</evidence>
<dbReference type="STRING" id="1121421.SAMN02745123_00281"/>
<dbReference type="InterPro" id="IPR036648">
    <property type="entry name" value="CN_Hdrase_a/SCN_Hdrase_g_sf"/>
</dbReference>